<dbReference type="PATRIC" id="fig|1410950.3.peg.2156"/>
<dbReference type="InterPro" id="IPR007627">
    <property type="entry name" value="RNA_pol_sigma70_r2"/>
</dbReference>
<dbReference type="InterPro" id="IPR039425">
    <property type="entry name" value="RNA_pol_sigma-70-like"/>
</dbReference>
<dbReference type="CDD" id="cd06171">
    <property type="entry name" value="Sigma70_r4"/>
    <property type="match status" value="1"/>
</dbReference>
<dbReference type="GO" id="GO:0006352">
    <property type="term" value="P:DNA-templated transcription initiation"/>
    <property type="evidence" value="ECO:0007669"/>
    <property type="project" value="InterPro"/>
</dbReference>
<evidence type="ECO:0000256" key="4">
    <source>
        <dbReference type="ARBA" id="ARBA00023163"/>
    </source>
</evidence>
<keyword evidence="2" id="KW-0805">Transcription regulation</keyword>
<evidence type="ECO:0000313" key="8">
    <source>
        <dbReference type="Proteomes" id="UP000018872"/>
    </source>
</evidence>
<dbReference type="InterPro" id="IPR013325">
    <property type="entry name" value="RNA_pol_sigma_r2"/>
</dbReference>
<dbReference type="Gene3D" id="1.10.1740.10">
    <property type="match status" value="1"/>
</dbReference>
<dbReference type="InterPro" id="IPR013324">
    <property type="entry name" value="RNA_pol_sigma_r3/r4-like"/>
</dbReference>
<feature type="domain" description="RNA polymerase sigma factor 70 region 4 type 2" evidence="6">
    <location>
        <begin position="108"/>
        <end position="159"/>
    </location>
</feature>
<evidence type="ECO:0000256" key="2">
    <source>
        <dbReference type="ARBA" id="ARBA00023015"/>
    </source>
</evidence>
<dbReference type="Pfam" id="PF08281">
    <property type="entry name" value="Sigma70_r4_2"/>
    <property type="match status" value="1"/>
</dbReference>
<comment type="similarity">
    <text evidence="1">Belongs to the sigma-70 factor family. ECF subfamily.</text>
</comment>
<evidence type="ECO:0000313" key="7">
    <source>
        <dbReference type="EMBL" id="ETK03592.1"/>
    </source>
</evidence>
<organism evidence="7 8">
    <name type="scientific">Tannerella sp. oral taxon BU063 isolate Cell 5</name>
    <dbReference type="NCBI Taxonomy" id="1410950"/>
    <lineage>
        <taxon>Bacteria</taxon>
        <taxon>Pseudomonadati</taxon>
        <taxon>Bacteroidota</taxon>
        <taxon>Bacteroidia</taxon>
        <taxon>Bacteroidales</taxon>
        <taxon>Tannerellaceae</taxon>
        <taxon>Tannerella</taxon>
    </lineage>
</organism>
<evidence type="ECO:0000259" key="6">
    <source>
        <dbReference type="Pfam" id="PF08281"/>
    </source>
</evidence>
<evidence type="ECO:0000259" key="5">
    <source>
        <dbReference type="Pfam" id="PF04542"/>
    </source>
</evidence>
<dbReference type="InterPro" id="IPR013249">
    <property type="entry name" value="RNA_pol_sigma70_r4_t2"/>
</dbReference>
<dbReference type="Pfam" id="PF04542">
    <property type="entry name" value="Sigma70_r2"/>
    <property type="match status" value="1"/>
</dbReference>
<dbReference type="GO" id="GO:0016987">
    <property type="term" value="F:sigma factor activity"/>
    <property type="evidence" value="ECO:0007669"/>
    <property type="project" value="UniProtKB-KW"/>
</dbReference>
<reference evidence="7 8" key="1">
    <citation type="submission" date="2013-11" db="EMBL/GenBank/DDBJ databases">
        <title>Single cell genomics of uncultured Tannerella BU063 (oral taxon 286).</title>
        <authorList>
            <person name="Beall C.J."/>
            <person name="Campbell A.G."/>
            <person name="Griffen A.L."/>
            <person name="Podar M."/>
            <person name="Leys E.J."/>
        </authorList>
    </citation>
    <scope>NUCLEOTIDE SEQUENCE [LARGE SCALE GENOMIC DNA]</scope>
    <source>
        <strain evidence="7">Cell 5</strain>
    </source>
</reference>
<protein>
    <submittedName>
        <fullName evidence="7">RNA polymerase sigma70</fullName>
    </submittedName>
</protein>
<dbReference type="PANTHER" id="PTHR43133">
    <property type="entry name" value="RNA POLYMERASE ECF-TYPE SIGMA FACTO"/>
    <property type="match status" value="1"/>
</dbReference>
<dbReference type="SUPFAM" id="SSF88946">
    <property type="entry name" value="Sigma2 domain of RNA polymerase sigma factors"/>
    <property type="match status" value="1"/>
</dbReference>
<evidence type="ECO:0000256" key="1">
    <source>
        <dbReference type="ARBA" id="ARBA00010641"/>
    </source>
</evidence>
<evidence type="ECO:0000256" key="3">
    <source>
        <dbReference type="ARBA" id="ARBA00023082"/>
    </source>
</evidence>
<dbReference type="EMBL" id="AYYC01000734">
    <property type="protein sequence ID" value="ETK03592.1"/>
    <property type="molecule type" value="Genomic_DNA"/>
</dbReference>
<dbReference type="InterPro" id="IPR014284">
    <property type="entry name" value="RNA_pol_sigma-70_dom"/>
</dbReference>
<accession>W2CAY4</accession>
<feature type="domain" description="RNA polymerase sigma-70 region 2" evidence="5">
    <location>
        <begin position="16"/>
        <end position="73"/>
    </location>
</feature>
<name>W2CAY4_9BACT</name>
<dbReference type="InterPro" id="IPR036388">
    <property type="entry name" value="WH-like_DNA-bd_sf"/>
</dbReference>
<dbReference type="AlphaFoldDB" id="W2CAY4"/>
<dbReference type="PANTHER" id="PTHR43133:SF25">
    <property type="entry name" value="RNA POLYMERASE SIGMA FACTOR RFAY-RELATED"/>
    <property type="match status" value="1"/>
</dbReference>
<keyword evidence="4" id="KW-0804">Transcription</keyword>
<dbReference type="SUPFAM" id="SSF88659">
    <property type="entry name" value="Sigma3 and sigma4 domains of RNA polymerase sigma factors"/>
    <property type="match status" value="1"/>
</dbReference>
<sequence>MDTSYFRNKLLGLQDYMMNFALTLTADREDAMDLTQETSLRVLDNLEKYTDNRNFKGWVLTVMRNIFINNYRRVLRSQTVVEQDIDLYHLESTTESSIETPESACRLQEITKAIGELNDELRVPFTMYVSGYRYNEIADALGIPLGTVKSRIFFARQALKTKIEEN</sequence>
<comment type="caution">
    <text evidence="7">The sequence shown here is derived from an EMBL/GenBank/DDBJ whole genome shotgun (WGS) entry which is preliminary data.</text>
</comment>
<dbReference type="NCBIfam" id="TIGR02937">
    <property type="entry name" value="sigma70-ECF"/>
    <property type="match status" value="1"/>
</dbReference>
<proteinExistence type="inferred from homology"/>
<dbReference type="Gene3D" id="1.10.10.10">
    <property type="entry name" value="Winged helix-like DNA-binding domain superfamily/Winged helix DNA-binding domain"/>
    <property type="match status" value="1"/>
</dbReference>
<keyword evidence="3" id="KW-0731">Sigma factor</keyword>
<gene>
    <name evidence="7" type="ORF">T229_13825</name>
</gene>
<dbReference type="GO" id="GO:0003677">
    <property type="term" value="F:DNA binding"/>
    <property type="evidence" value="ECO:0007669"/>
    <property type="project" value="InterPro"/>
</dbReference>
<dbReference type="Proteomes" id="UP000018872">
    <property type="component" value="Unassembled WGS sequence"/>
</dbReference>